<keyword evidence="12" id="KW-0234">DNA repair</keyword>
<evidence type="ECO:0000256" key="11">
    <source>
        <dbReference type="ARBA" id="ARBA00023014"/>
    </source>
</evidence>
<dbReference type="STRING" id="1000565.METUNv1_01910"/>
<evidence type="ECO:0000256" key="8">
    <source>
        <dbReference type="ARBA" id="ARBA00022763"/>
    </source>
</evidence>
<evidence type="ECO:0000313" key="17">
    <source>
        <dbReference type="Proteomes" id="UP000005019"/>
    </source>
</evidence>
<keyword evidence="17" id="KW-1185">Reference proteome</keyword>
<reference evidence="16 17" key="1">
    <citation type="journal article" date="2011" name="J. Bacteriol.">
        <title>Genome sequence of Methyloversatilis universalis FAM5T, a methylotrophic representative of the order Rhodocyclales.</title>
        <authorList>
            <person name="Kittichotirat W."/>
            <person name="Good N.M."/>
            <person name="Hall R."/>
            <person name="Bringel F."/>
            <person name="Lajus A."/>
            <person name="Medigue C."/>
            <person name="Smalley N.E."/>
            <person name="Beck D."/>
            <person name="Bumgarner R."/>
            <person name="Vuilleumier S."/>
            <person name="Kalyuzhnaya M.G."/>
        </authorList>
    </citation>
    <scope>NUCLEOTIDE SEQUENCE [LARGE SCALE GENOMIC DNA]</scope>
    <source>
        <strain evidence="17">ATCC BAA-1314 / JCM 13912 / FAM5</strain>
    </source>
</reference>
<keyword evidence="10 14" id="KW-0408">Iron</keyword>
<dbReference type="SUPFAM" id="SSF48150">
    <property type="entry name" value="DNA-glycosylase"/>
    <property type="match status" value="1"/>
</dbReference>
<dbReference type="PROSITE" id="PS00764">
    <property type="entry name" value="ENDONUCLEASE_III_1"/>
    <property type="match status" value="1"/>
</dbReference>
<dbReference type="EC" id="3.2.2.31" evidence="4 14"/>
<dbReference type="EMBL" id="AFHG01000048">
    <property type="protein sequence ID" value="EGK71687.1"/>
    <property type="molecule type" value="Genomic_DNA"/>
</dbReference>
<dbReference type="Pfam" id="PF14815">
    <property type="entry name" value="NUDIX_4"/>
    <property type="match status" value="1"/>
</dbReference>
<keyword evidence="8 14" id="KW-0227">DNA damage</keyword>
<name>F5RCA7_METUF</name>
<dbReference type="Proteomes" id="UP000005019">
    <property type="component" value="Unassembled WGS sequence"/>
</dbReference>
<dbReference type="SUPFAM" id="SSF55811">
    <property type="entry name" value="Nudix"/>
    <property type="match status" value="1"/>
</dbReference>
<dbReference type="SMART" id="SM00525">
    <property type="entry name" value="FES"/>
    <property type="match status" value="1"/>
</dbReference>
<dbReference type="InterPro" id="IPR003651">
    <property type="entry name" value="Endonuclease3_FeS-loop_motif"/>
</dbReference>
<dbReference type="eggNOG" id="COG1194">
    <property type="taxonomic scope" value="Bacteria"/>
</dbReference>
<keyword evidence="13 14" id="KW-0326">Glycosidase</keyword>
<dbReference type="CDD" id="cd00056">
    <property type="entry name" value="ENDO3c"/>
    <property type="match status" value="1"/>
</dbReference>
<dbReference type="InterPro" id="IPR003265">
    <property type="entry name" value="HhH-GPD_domain"/>
</dbReference>
<dbReference type="CDD" id="cd03431">
    <property type="entry name" value="NUDIX_DNA_Glycosylase_C-MutY"/>
    <property type="match status" value="1"/>
</dbReference>
<dbReference type="InterPro" id="IPR011257">
    <property type="entry name" value="DNA_glycosylase"/>
</dbReference>
<protein>
    <recommendedName>
        <fullName evidence="5 14">Adenine DNA glycosylase</fullName>
        <ecNumber evidence="4 14">3.2.2.31</ecNumber>
    </recommendedName>
</protein>
<dbReference type="NCBIfam" id="TIGR01084">
    <property type="entry name" value="mutY"/>
    <property type="match status" value="1"/>
</dbReference>
<evidence type="ECO:0000256" key="10">
    <source>
        <dbReference type="ARBA" id="ARBA00023004"/>
    </source>
</evidence>
<dbReference type="OrthoDB" id="9802365at2"/>
<dbReference type="InterPro" id="IPR005760">
    <property type="entry name" value="A/G_AdeGlyc_MutY"/>
</dbReference>
<evidence type="ECO:0000256" key="9">
    <source>
        <dbReference type="ARBA" id="ARBA00022801"/>
    </source>
</evidence>
<dbReference type="Pfam" id="PF00730">
    <property type="entry name" value="HhH-GPD"/>
    <property type="match status" value="1"/>
</dbReference>
<dbReference type="InterPro" id="IPR015797">
    <property type="entry name" value="NUDIX_hydrolase-like_dom_sf"/>
</dbReference>
<keyword evidence="9" id="KW-0378">Hydrolase</keyword>
<dbReference type="InterPro" id="IPR004035">
    <property type="entry name" value="Endouclease-III_FeS-bd_BS"/>
</dbReference>
<dbReference type="InterPro" id="IPR029119">
    <property type="entry name" value="MutY_C"/>
</dbReference>
<comment type="caution">
    <text evidence="16">The sequence shown here is derived from an EMBL/GenBank/DDBJ whole genome shotgun (WGS) entry which is preliminary data.</text>
</comment>
<organism evidence="16 17">
    <name type="scientific">Methyloversatilis universalis (strain ATCC BAA-1314 / DSM 25237 / JCM 13912 / CCUG 52030 / FAM5)</name>
    <dbReference type="NCBI Taxonomy" id="1000565"/>
    <lineage>
        <taxon>Bacteria</taxon>
        <taxon>Pseudomonadati</taxon>
        <taxon>Pseudomonadota</taxon>
        <taxon>Betaproteobacteria</taxon>
        <taxon>Nitrosomonadales</taxon>
        <taxon>Sterolibacteriaceae</taxon>
        <taxon>Methyloversatilis</taxon>
    </lineage>
</organism>
<dbReference type="RefSeq" id="WP_008061102.1">
    <property type="nucleotide sequence ID" value="NZ_AFHG01000048.1"/>
</dbReference>
<dbReference type="GO" id="GO:0035485">
    <property type="term" value="F:adenine/guanine mispair binding"/>
    <property type="evidence" value="ECO:0007669"/>
    <property type="project" value="TreeGrafter"/>
</dbReference>
<evidence type="ECO:0000259" key="15">
    <source>
        <dbReference type="SMART" id="SM00478"/>
    </source>
</evidence>
<dbReference type="InterPro" id="IPR044298">
    <property type="entry name" value="MIG/MutY"/>
</dbReference>
<evidence type="ECO:0000256" key="3">
    <source>
        <dbReference type="ARBA" id="ARBA00008343"/>
    </source>
</evidence>
<dbReference type="GO" id="GO:0051539">
    <property type="term" value="F:4 iron, 4 sulfur cluster binding"/>
    <property type="evidence" value="ECO:0007669"/>
    <property type="project" value="UniProtKB-UniRule"/>
</dbReference>
<comment type="catalytic activity">
    <reaction evidence="1 14">
        <text>Hydrolyzes free adenine bases from 7,8-dihydro-8-oxoguanine:adenine mismatched double-stranded DNA, leaving an apurinic site.</text>
        <dbReference type="EC" id="3.2.2.31"/>
    </reaction>
</comment>
<dbReference type="PANTHER" id="PTHR42944">
    <property type="entry name" value="ADENINE DNA GLYCOSYLASE"/>
    <property type="match status" value="1"/>
</dbReference>
<dbReference type="GO" id="GO:0006298">
    <property type="term" value="P:mismatch repair"/>
    <property type="evidence" value="ECO:0007669"/>
    <property type="project" value="TreeGrafter"/>
</dbReference>
<comment type="function">
    <text evidence="2">Adenine glycosylase active on G-A mispairs. MutY also corrects error-prone DNA synthesis past GO lesions which are due to the oxidatively damaged form of guanine: 7,8-dihydro-8-oxoguanine (8-oxo-dGTP).</text>
</comment>
<evidence type="ECO:0000256" key="5">
    <source>
        <dbReference type="ARBA" id="ARBA00022023"/>
    </source>
</evidence>
<dbReference type="GO" id="GO:0046872">
    <property type="term" value="F:metal ion binding"/>
    <property type="evidence" value="ECO:0007669"/>
    <property type="project" value="UniProtKB-UniRule"/>
</dbReference>
<keyword evidence="6" id="KW-0004">4Fe-4S</keyword>
<evidence type="ECO:0000256" key="2">
    <source>
        <dbReference type="ARBA" id="ARBA00002933"/>
    </source>
</evidence>
<evidence type="ECO:0000256" key="12">
    <source>
        <dbReference type="ARBA" id="ARBA00023204"/>
    </source>
</evidence>
<keyword evidence="11" id="KW-0411">Iron-sulfur</keyword>
<evidence type="ECO:0000256" key="4">
    <source>
        <dbReference type="ARBA" id="ARBA00012045"/>
    </source>
</evidence>
<evidence type="ECO:0000256" key="14">
    <source>
        <dbReference type="RuleBase" id="RU365096"/>
    </source>
</evidence>
<feature type="domain" description="HhH-GPD" evidence="15">
    <location>
        <begin position="45"/>
        <end position="196"/>
    </location>
</feature>
<dbReference type="Pfam" id="PF00633">
    <property type="entry name" value="HHH"/>
    <property type="match status" value="1"/>
</dbReference>
<dbReference type="FunFam" id="1.10.340.30:FF:000002">
    <property type="entry name" value="Adenine DNA glycosylase"/>
    <property type="match status" value="1"/>
</dbReference>
<evidence type="ECO:0000256" key="1">
    <source>
        <dbReference type="ARBA" id="ARBA00000843"/>
    </source>
</evidence>
<sequence length="362" mass="39567">MNTPSEVAASDDFAATLVRWQRQHGRHDLPWQTGQAYGVWVSEIMLQQTQVQTVIGYYARFMQRFPTLAALAAADEAAVMESWSGLGYYARARNLHRAAREVMSRFGGDFPRTVDDIESLPGIGRSTASAIATFCFGARAPILDGNVKRVFARVFGIDGFPGTRAVEQRMWALAHKLMPDQDGAAYTQALMDLGATVCTRNRPRCDACPVAGRCVARAQGRQRELPAPRPARVRPLRLVHALLLRTPDAVLLERRPGQGIWGGLLSLPELAAQSEAEALAEAQRWLAVRGLAAHQVQVLPAVSHGFTHFELRLVPLLAHLAMATPFAADSTLHWQPLGTLATAALPAPVRRLLDTLVPTGHD</sequence>
<evidence type="ECO:0000256" key="13">
    <source>
        <dbReference type="ARBA" id="ARBA00023295"/>
    </source>
</evidence>
<dbReference type="Gene3D" id="3.90.79.10">
    <property type="entry name" value="Nucleoside Triphosphate Pyrophosphohydrolase"/>
    <property type="match status" value="1"/>
</dbReference>
<dbReference type="AlphaFoldDB" id="F5RCA7"/>
<dbReference type="InterPro" id="IPR023170">
    <property type="entry name" value="HhH_base_excis_C"/>
</dbReference>
<dbReference type="SMART" id="SM00478">
    <property type="entry name" value="ENDO3c"/>
    <property type="match status" value="1"/>
</dbReference>
<comment type="similarity">
    <text evidence="3 14">Belongs to the Nth/MutY family.</text>
</comment>
<accession>F5RCA7</accession>
<evidence type="ECO:0000256" key="7">
    <source>
        <dbReference type="ARBA" id="ARBA00022723"/>
    </source>
</evidence>
<dbReference type="Gene3D" id="1.10.1670.10">
    <property type="entry name" value="Helix-hairpin-Helix base-excision DNA repair enzymes (C-terminal)"/>
    <property type="match status" value="1"/>
</dbReference>
<keyword evidence="7" id="KW-0479">Metal-binding</keyword>
<dbReference type="GO" id="GO:0032357">
    <property type="term" value="F:oxidized purine DNA binding"/>
    <property type="evidence" value="ECO:0007669"/>
    <property type="project" value="TreeGrafter"/>
</dbReference>
<dbReference type="Gene3D" id="1.10.340.30">
    <property type="entry name" value="Hypothetical protein, domain 2"/>
    <property type="match status" value="1"/>
</dbReference>
<evidence type="ECO:0000313" key="16">
    <source>
        <dbReference type="EMBL" id="EGK71687.1"/>
    </source>
</evidence>
<evidence type="ECO:0000256" key="6">
    <source>
        <dbReference type="ARBA" id="ARBA00022485"/>
    </source>
</evidence>
<gene>
    <name evidence="16" type="ORF">METUNv1_01910</name>
</gene>
<proteinExistence type="inferred from homology"/>
<comment type="cofactor">
    <cofactor evidence="14">
        <name>[4Fe-4S] cluster</name>
        <dbReference type="ChEBI" id="CHEBI:49883"/>
    </cofactor>
    <text evidence="14">Binds 1 [4Fe-4S] cluster.</text>
</comment>
<dbReference type="PANTHER" id="PTHR42944:SF1">
    <property type="entry name" value="ADENINE DNA GLYCOSYLASE"/>
    <property type="match status" value="1"/>
</dbReference>
<dbReference type="InterPro" id="IPR000445">
    <property type="entry name" value="HhH_motif"/>
</dbReference>
<dbReference type="GO" id="GO:0034039">
    <property type="term" value="F:8-oxo-7,8-dihydroguanine DNA N-glycosylase activity"/>
    <property type="evidence" value="ECO:0007669"/>
    <property type="project" value="TreeGrafter"/>
</dbReference>
<dbReference type="GO" id="GO:0000701">
    <property type="term" value="F:purine-specific mismatch base pair DNA N-glycosylase activity"/>
    <property type="evidence" value="ECO:0007669"/>
    <property type="project" value="UniProtKB-EC"/>
</dbReference>
<dbReference type="GO" id="GO:0006284">
    <property type="term" value="P:base-excision repair"/>
    <property type="evidence" value="ECO:0007669"/>
    <property type="project" value="UniProtKB-UniRule"/>
</dbReference>